<keyword evidence="15" id="KW-1185">Reference proteome</keyword>
<dbReference type="PROSITE" id="PS50092">
    <property type="entry name" value="TSP1"/>
    <property type="match status" value="1"/>
</dbReference>
<keyword evidence="6" id="KW-0378">Hydrolase</keyword>
<name>A0A3M7SEG5_BRAPC</name>
<evidence type="ECO:0000259" key="13">
    <source>
        <dbReference type="PROSITE" id="PS50215"/>
    </source>
</evidence>
<dbReference type="InterPro" id="IPR050439">
    <property type="entry name" value="ADAMTS_ADAMTS-like"/>
</dbReference>
<dbReference type="GO" id="GO:0006508">
    <property type="term" value="P:proteolysis"/>
    <property type="evidence" value="ECO:0007669"/>
    <property type="project" value="UniProtKB-KW"/>
</dbReference>
<dbReference type="InterPro" id="IPR024079">
    <property type="entry name" value="MetalloPept_cat_dom_sf"/>
</dbReference>
<dbReference type="CDD" id="cd04273">
    <property type="entry name" value="ZnMc_ADAMTS_like"/>
    <property type="match status" value="1"/>
</dbReference>
<keyword evidence="14" id="KW-0401">Integrin</keyword>
<dbReference type="GO" id="GO:0031012">
    <property type="term" value="C:extracellular matrix"/>
    <property type="evidence" value="ECO:0007669"/>
    <property type="project" value="TreeGrafter"/>
</dbReference>
<evidence type="ECO:0000256" key="5">
    <source>
        <dbReference type="ARBA" id="ARBA00022723"/>
    </source>
</evidence>
<protein>
    <submittedName>
        <fullName evidence="14">A disintegrin and metallo ase with thrombospondin motifs 12</fullName>
    </submittedName>
</protein>
<feature type="non-terminal residue" evidence="14">
    <location>
        <position position="497"/>
    </location>
</feature>
<sequence>MLCFLVLNFFIVTVMTHGSQEYLQINPVLLNHDGTLNSTNLADFRKFNFNISNFYIGFDYNGSQLLLNLESNEKVFNQISFIERKSRNKTQKSYFYEQKPCLFYGNVVNYTNSFTSLSFCHKLNGYLYINQTLYFIEPINGQNSTHKFSFSNHILNFGRKKKVKRSVSKERIVETLLVADSSMAKRYDYLDLEHYLLTIINMVDFIYHDQSFENSIKIVVVKIIIFEDSEPFKIEANATKTLNNFCKYQHSINLPESHPNHHDLAILVTRTDICGHDNSCDTSGLANLGSMCDPEKSCNVNEDTGLSLAFTIAHEIGHNLDAEHDTDENNCTNSLSPYLMNTHLSFLKKNLIWSECSRKRIDTFLNQENVKCLDDKEEINIIPNEPPVAGIFYDMEHQCKFSYGENTTLCKNYEFQCNELWCRIEGDSTCISKGEKPIDGTLCGDGKNFWCMNGECVVILELKNPTNGGWGNWSKWSKCSRECNGGVQFIERKCNNP</sequence>
<evidence type="ECO:0000256" key="8">
    <source>
        <dbReference type="ARBA" id="ARBA00023049"/>
    </source>
</evidence>
<dbReference type="GO" id="GO:0046872">
    <property type="term" value="F:metal ion binding"/>
    <property type="evidence" value="ECO:0007669"/>
    <property type="project" value="UniProtKB-KW"/>
</dbReference>
<dbReference type="EMBL" id="REGN01001532">
    <property type="protein sequence ID" value="RNA34037.1"/>
    <property type="molecule type" value="Genomic_DNA"/>
</dbReference>
<feature type="chain" id="PRO_5018159386" evidence="12">
    <location>
        <begin position="19"/>
        <end position="497"/>
    </location>
</feature>
<evidence type="ECO:0000256" key="7">
    <source>
        <dbReference type="ARBA" id="ARBA00022833"/>
    </source>
</evidence>
<evidence type="ECO:0000256" key="11">
    <source>
        <dbReference type="PROSITE-ProRule" id="PRU00276"/>
    </source>
</evidence>
<feature type="binding site" evidence="11">
    <location>
        <position position="318"/>
    </location>
    <ligand>
        <name>Zn(2+)</name>
        <dbReference type="ChEBI" id="CHEBI:29105"/>
        <note>catalytic</note>
    </ligand>
</feature>
<keyword evidence="3" id="KW-0272">Extracellular matrix</keyword>
<keyword evidence="4" id="KW-0645">Protease</keyword>
<keyword evidence="9 11" id="KW-1015">Disulfide bond</keyword>
<dbReference type="Pfam" id="PF17771">
    <property type="entry name" value="ADAMTS_CR_2"/>
    <property type="match status" value="1"/>
</dbReference>
<dbReference type="GO" id="GO:0030198">
    <property type="term" value="P:extracellular matrix organization"/>
    <property type="evidence" value="ECO:0007669"/>
    <property type="project" value="TreeGrafter"/>
</dbReference>
<evidence type="ECO:0000256" key="10">
    <source>
        <dbReference type="ARBA" id="ARBA00023180"/>
    </source>
</evidence>
<evidence type="ECO:0000256" key="9">
    <source>
        <dbReference type="ARBA" id="ARBA00023157"/>
    </source>
</evidence>
<dbReference type="STRING" id="10195.A0A3M7SEG5"/>
<organism evidence="14 15">
    <name type="scientific">Brachionus plicatilis</name>
    <name type="common">Marine rotifer</name>
    <name type="synonym">Brachionus muelleri</name>
    <dbReference type="NCBI Taxonomy" id="10195"/>
    <lineage>
        <taxon>Eukaryota</taxon>
        <taxon>Metazoa</taxon>
        <taxon>Spiralia</taxon>
        <taxon>Gnathifera</taxon>
        <taxon>Rotifera</taxon>
        <taxon>Eurotatoria</taxon>
        <taxon>Monogononta</taxon>
        <taxon>Pseudotrocha</taxon>
        <taxon>Ploima</taxon>
        <taxon>Brachionidae</taxon>
        <taxon>Brachionus</taxon>
    </lineage>
</organism>
<dbReference type="SUPFAM" id="SSF55486">
    <property type="entry name" value="Metalloproteases ('zincins'), catalytic domain"/>
    <property type="match status" value="1"/>
</dbReference>
<gene>
    <name evidence="14" type="ORF">BpHYR1_005515</name>
</gene>
<dbReference type="AlphaFoldDB" id="A0A3M7SEG5"/>
<proteinExistence type="predicted"/>
<keyword evidence="2" id="KW-0964">Secreted</keyword>
<keyword evidence="12" id="KW-0732">Signal</keyword>
<evidence type="ECO:0000256" key="12">
    <source>
        <dbReference type="SAM" id="SignalP"/>
    </source>
</evidence>
<evidence type="ECO:0000313" key="14">
    <source>
        <dbReference type="EMBL" id="RNA34037.1"/>
    </source>
</evidence>
<dbReference type="Pfam" id="PF01421">
    <property type="entry name" value="Reprolysin"/>
    <property type="match status" value="1"/>
</dbReference>
<comment type="caution">
    <text evidence="14">The sequence shown here is derived from an EMBL/GenBank/DDBJ whole genome shotgun (WGS) entry which is preliminary data.</text>
</comment>
<keyword evidence="8" id="KW-0482">Metalloprotease</keyword>
<dbReference type="Proteomes" id="UP000276133">
    <property type="component" value="Unassembled WGS sequence"/>
</dbReference>
<keyword evidence="10" id="KW-0325">Glycoprotein</keyword>
<dbReference type="Gene3D" id="2.20.100.10">
    <property type="entry name" value="Thrombospondin type-1 (TSP1) repeat"/>
    <property type="match status" value="1"/>
</dbReference>
<evidence type="ECO:0000256" key="3">
    <source>
        <dbReference type="ARBA" id="ARBA00022530"/>
    </source>
</evidence>
<evidence type="ECO:0000256" key="2">
    <source>
        <dbReference type="ARBA" id="ARBA00022525"/>
    </source>
</evidence>
<dbReference type="InterPro" id="IPR001590">
    <property type="entry name" value="Peptidase_M12B"/>
</dbReference>
<feature type="binding site" evidence="11">
    <location>
        <position position="324"/>
    </location>
    <ligand>
        <name>Zn(2+)</name>
        <dbReference type="ChEBI" id="CHEBI:29105"/>
        <note>catalytic</note>
    </ligand>
</feature>
<feature type="binding site" evidence="11">
    <location>
        <position position="314"/>
    </location>
    <ligand>
        <name>Zn(2+)</name>
        <dbReference type="ChEBI" id="CHEBI:29105"/>
        <note>catalytic</note>
    </ligand>
</feature>
<feature type="disulfide bond" evidence="11">
    <location>
        <begin position="292"/>
        <end position="372"/>
    </location>
</feature>
<dbReference type="FunFam" id="3.40.390.10:FF:000001">
    <property type="entry name" value="A disintegrin and metalloproteinase with thrombospondin motifs 1"/>
    <property type="match status" value="1"/>
</dbReference>
<evidence type="ECO:0000313" key="15">
    <source>
        <dbReference type="Proteomes" id="UP000276133"/>
    </source>
</evidence>
<dbReference type="GO" id="GO:0007229">
    <property type="term" value="P:integrin-mediated signaling pathway"/>
    <property type="evidence" value="ECO:0007669"/>
    <property type="project" value="UniProtKB-KW"/>
</dbReference>
<keyword evidence="5 11" id="KW-0479">Metal-binding</keyword>
<accession>A0A3M7SEG5</accession>
<dbReference type="Gene3D" id="3.40.390.10">
    <property type="entry name" value="Collagenase (Catalytic Domain)"/>
    <property type="match status" value="1"/>
</dbReference>
<comment type="caution">
    <text evidence="11">Lacks conserved residue(s) required for the propagation of feature annotation.</text>
</comment>
<feature type="active site" evidence="11">
    <location>
        <position position="315"/>
    </location>
</feature>
<evidence type="ECO:0000256" key="4">
    <source>
        <dbReference type="ARBA" id="ARBA00022670"/>
    </source>
</evidence>
<dbReference type="GO" id="GO:0004222">
    <property type="term" value="F:metalloendopeptidase activity"/>
    <property type="evidence" value="ECO:0007669"/>
    <property type="project" value="InterPro"/>
</dbReference>
<comment type="subcellular location">
    <subcellularLocation>
        <location evidence="1">Secreted</location>
        <location evidence="1">Extracellular space</location>
        <location evidence="1">Extracellular matrix</location>
    </subcellularLocation>
</comment>
<evidence type="ECO:0000256" key="1">
    <source>
        <dbReference type="ARBA" id="ARBA00004498"/>
    </source>
</evidence>
<keyword evidence="7 11" id="KW-0862">Zinc</keyword>
<dbReference type="InterPro" id="IPR036383">
    <property type="entry name" value="TSP1_rpt_sf"/>
</dbReference>
<dbReference type="PROSITE" id="PS50215">
    <property type="entry name" value="ADAM_MEPRO"/>
    <property type="match status" value="1"/>
</dbReference>
<evidence type="ECO:0000256" key="6">
    <source>
        <dbReference type="ARBA" id="ARBA00022801"/>
    </source>
</evidence>
<reference evidence="14 15" key="1">
    <citation type="journal article" date="2018" name="Sci. Rep.">
        <title>Genomic signatures of local adaptation to the degree of environmental predictability in rotifers.</title>
        <authorList>
            <person name="Franch-Gras L."/>
            <person name="Hahn C."/>
            <person name="Garcia-Roger E.M."/>
            <person name="Carmona M.J."/>
            <person name="Serra M."/>
            <person name="Gomez A."/>
        </authorList>
    </citation>
    <scope>NUCLEOTIDE SEQUENCE [LARGE SCALE GENOMIC DNA]</scope>
    <source>
        <strain evidence="14">HYR1</strain>
    </source>
</reference>
<dbReference type="InterPro" id="IPR041645">
    <property type="entry name" value="ADAMTS_CR_2"/>
</dbReference>
<dbReference type="PANTHER" id="PTHR13723:SF281">
    <property type="entry name" value="PAPILIN"/>
    <property type="match status" value="1"/>
</dbReference>
<dbReference type="PANTHER" id="PTHR13723">
    <property type="entry name" value="ADAMTS A DISINTEGRIN AND METALLOPROTEASE WITH THROMBOSPONDIN MOTIFS PROTEASE"/>
    <property type="match status" value="1"/>
</dbReference>
<dbReference type="SUPFAM" id="SSF82895">
    <property type="entry name" value="TSP-1 type 1 repeat"/>
    <property type="match status" value="1"/>
</dbReference>
<dbReference type="Gene3D" id="3.40.1620.60">
    <property type="match status" value="1"/>
</dbReference>
<dbReference type="InterPro" id="IPR000884">
    <property type="entry name" value="TSP1_rpt"/>
</dbReference>
<feature type="domain" description="Peptidase M12B" evidence="13">
    <location>
        <begin position="171"/>
        <end position="377"/>
    </location>
</feature>
<dbReference type="OrthoDB" id="10035764at2759"/>
<feature type="signal peptide" evidence="12">
    <location>
        <begin position="1"/>
        <end position="18"/>
    </location>
</feature>